<dbReference type="NCBIfam" id="TIGR00291">
    <property type="entry name" value="RNA_SBDS"/>
    <property type="match status" value="1"/>
</dbReference>
<proteinExistence type="inferred from homology"/>
<dbReference type="InterPro" id="IPR036786">
    <property type="entry name" value="Ribosome_mat_SBDS_N_sf"/>
</dbReference>
<dbReference type="AlphaFoldDB" id="A0A3N6N5L2"/>
<organism evidence="6 7">
    <name type="scientific">Natrarchaeobius chitinivorans</name>
    <dbReference type="NCBI Taxonomy" id="1679083"/>
    <lineage>
        <taxon>Archaea</taxon>
        <taxon>Methanobacteriati</taxon>
        <taxon>Methanobacteriota</taxon>
        <taxon>Stenosarchaea group</taxon>
        <taxon>Halobacteria</taxon>
        <taxon>Halobacteriales</taxon>
        <taxon>Natrialbaceae</taxon>
        <taxon>Natrarchaeobius</taxon>
    </lineage>
</organism>
<protein>
    <submittedName>
        <fullName evidence="6">Ribosome assembly factor SBDS</fullName>
    </submittedName>
</protein>
<evidence type="ECO:0000256" key="2">
    <source>
        <dbReference type="SAM" id="MobiDB-lite"/>
    </source>
</evidence>
<dbReference type="PANTHER" id="PTHR10927:SF4">
    <property type="entry name" value="RIBOSOME MATURATION PROTEIN SDO1 HOMOLOG"/>
    <property type="match status" value="1"/>
</dbReference>
<evidence type="ECO:0000259" key="4">
    <source>
        <dbReference type="Pfam" id="PF09377"/>
    </source>
</evidence>
<comment type="caution">
    <text evidence="6">The sequence shown here is derived from an EMBL/GenBank/DDBJ whole genome shotgun (WGS) entry which is preliminary data.</text>
</comment>
<dbReference type="InterPro" id="IPR037188">
    <property type="entry name" value="Sdo1/SBDS_central_sf"/>
</dbReference>
<evidence type="ECO:0000259" key="3">
    <source>
        <dbReference type="Pfam" id="PF01172"/>
    </source>
</evidence>
<feature type="region of interest" description="Disordered" evidence="2">
    <location>
        <begin position="221"/>
        <end position="241"/>
    </location>
</feature>
<dbReference type="SUPFAM" id="SSF89895">
    <property type="entry name" value="FYSH domain"/>
    <property type="match status" value="1"/>
</dbReference>
<dbReference type="InterPro" id="IPR046928">
    <property type="entry name" value="SDO1/SBDS_C"/>
</dbReference>
<dbReference type="Pfam" id="PF01172">
    <property type="entry name" value="SBDS_N"/>
    <property type="match status" value="1"/>
</dbReference>
<dbReference type="Gene3D" id="3.30.70.240">
    <property type="match status" value="1"/>
</dbReference>
<dbReference type="Pfam" id="PF20268">
    <property type="entry name" value="SBDS_C"/>
    <property type="match status" value="1"/>
</dbReference>
<dbReference type="Pfam" id="PF09377">
    <property type="entry name" value="SBDS_domain_II"/>
    <property type="match status" value="1"/>
</dbReference>
<dbReference type="OrthoDB" id="84504at2157"/>
<dbReference type="InterPro" id="IPR035647">
    <property type="entry name" value="EFG_III/V"/>
</dbReference>
<dbReference type="Proteomes" id="UP000281431">
    <property type="component" value="Unassembled WGS sequence"/>
</dbReference>
<dbReference type="SUPFAM" id="SSF109728">
    <property type="entry name" value="Hypothetical protein AF0491, middle domain"/>
    <property type="match status" value="1"/>
</dbReference>
<dbReference type="InterPro" id="IPR019783">
    <property type="entry name" value="SDO1/SBDS_N"/>
</dbReference>
<comment type="similarity">
    <text evidence="1">Belongs to the SDO1/SBDS family.</text>
</comment>
<reference evidence="6 7" key="1">
    <citation type="submission" date="2018-10" db="EMBL/GenBank/DDBJ databases">
        <title>Natrarchaeobius chitinivorans gen. nov., sp. nov., and Natrarchaeobius haloalkaliphilus sp. nov., alkaliphilic, chitin-utilizing haloarchaea from hypersaline alkaline lakes.</title>
        <authorList>
            <person name="Sorokin D.Y."/>
            <person name="Elcheninov A.G."/>
            <person name="Kostrikina N.A."/>
            <person name="Bale N.J."/>
            <person name="Sinninghe Damste J.S."/>
            <person name="Khijniak T.V."/>
            <person name="Kublanov I.V."/>
            <person name="Toshchakov S.V."/>
        </authorList>
    </citation>
    <scope>NUCLEOTIDE SEQUENCE [LARGE SCALE GENOMIC DNA]</scope>
    <source>
        <strain evidence="6 7">AArcht7</strain>
    </source>
</reference>
<dbReference type="InterPro" id="IPR039100">
    <property type="entry name" value="Sdo1/SBDS-like"/>
</dbReference>
<evidence type="ECO:0000313" key="7">
    <source>
        <dbReference type="Proteomes" id="UP000281431"/>
    </source>
</evidence>
<dbReference type="InterPro" id="IPR002140">
    <property type="entry name" value="Sdo1/SBDS"/>
</dbReference>
<dbReference type="InterPro" id="IPR018978">
    <property type="entry name" value="SDO1/SBDS_central"/>
</dbReference>
<sequence>MISLDEAVTARLESHGARFEVLVDPDAALSIKRDEFDGDLEEVIAAEDVFEDASRGDRPAENDLEKVFETTDPLEIIPAVIKEGEIQITAEQRREMQAQKRKQLIDTIARNAVNPQMDNAPHPPERIDNALEEAGFTVDPMEPVQTQVDDALDALRPVIPIRFEEVTIAVQVPAEYAGSAQAKIRQFGDLEREEWQPDGSWIGAVTFPAGMQNDFYEVVNEHSSGEAETQIVKDKDDLRTR</sequence>
<keyword evidence="7" id="KW-1185">Reference proteome</keyword>
<feature type="domain" description="Ribosome maturation protein SDO1/SBDS central" evidence="4">
    <location>
        <begin position="102"/>
        <end position="164"/>
    </location>
</feature>
<name>A0A3N6N5L2_NATCH</name>
<evidence type="ECO:0000313" key="6">
    <source>
        <dbReference type="EMBL" id="RQH03137.1"/>
    </source>
</evidence>
<evidence type="ECO:0000256" key="1">
    <source>
        <dbReference type="ARBA" id="ARBA00007433"/>
    </source>
</evidence>
<dbReference type="SUPFAM" id="SSF54980">
    <property type="entry name" value="EF-G C-terminal domain-like"/>
    <property type="match status" value="1"/>
</dbReference>
<feature type="domain" description="Ribosome maturation protein SDO1/SBDS N-terminal" evidence="3">
    <location>
        <begin position="7"/>
        <end position="94"/>
    </location>
</feature>
<accession>A0A3N6N5L2</accession>
<dbReference type="Gene3D" id="1.10.10.900">
    <property type="entry name" value="SBDS protein C-terminal domain, subdomain 1"/>
    <property type="match status" value="1"/>
</dbReference>
<feature type="domain" description="Ribosome maturation protein SDO1/SBDS C-terminal" evidence="5">
    <location>
        <begin position="167"/>
        <end position="233"/>
    </location>
</feature>
<dbReference type="GO" id="GO:0042256">
    <property type="term" value="P:cytosolic ribosome assembly"/>
    <property type="evidence" value="ECO:0007669"/>
    <property type="project" value="InterPro"/>
</dbReference>
<dbReference type="Gene3D" id="3.30.1250.10">
    <property type="entry name" value="Ribosome maturation protein SBDS, N-terminal domain"/>
    <property type="match status" value="1"/>
</dbReference>
<gene>
    <name evidence="6" type="ORF">EA472_00630</name>
</gene>
<evidence type="ECO:0000259" key="5">
    <source>
        <dbReference type="Pfam" id="PF20268"/>
    </source>
</evidence>
<dbReference type="PANTHER" id="PTHR10927">
    <property type="entry name" value="RIBOSOME MATURATION PROTEIN SBDS"/>
    <property type="match status" value="1"/>
</dbReference>
<dbReference type="EMBL" id="REFZ01000001">
    <property type="protein sequence ID" value="RQH03137.1"/>
    <property type="molecule type" value="Genomic_DNA"/>
</dbReference>